<dbReference type="InterPro" id="IPR036148">
    <property type="entry name" value="MmgE/PrpD_sf"/>
</dbReference>
<protein>
    <submittedName>
        <fullName evidence="2">MmgE/PrpD family protein</fullName>
    </submittedName>
</protein>
<comment type="caution">
    <text evidence="2">The sequence shown here is derived from an EMBL/GenBank/DDBJ whole genome shotgun (WGS) entry which is preliminary data.</text>
</comment>
<dbReference type="GO" id="GO:0016829">
    <property type="term" value="F:lyase activity"/>
    <property type="evidence" value="ECO:0007669"/>
    <property type="project" value="InterPro"/>
</dbReference>
<dbReference type="EMBL" id="MLJW01005865">
    <property type="protein sequence ID" value="OIQ67533.1"/>
    <property type="molecule type" value="Genomic_DNA"/>
</dbReference>
<sequence>MSHVTDGWGERWEIMATSYKPYPCGFVIHPVLDCVLDWRRDNPAATVTRVVVRGHPLLGIRADRPDISTGREAQVSVQHAVAAALVTGKAGVDQFTDACVRDPKVQATRSKVEVLRDDGFSTTAAAVEITTADGKVHQLTQPAARGSDVNPLADEDLEGKLRTAAAGWDPLYDVTPLIDSIWTLDRSADVSGLASLAVPR</sequence>
<dbReference type="PANTHER" id="PTHR16943">
    <property type="entry name" value="2-METHYLCITRATE DEHYDRATASE-RELATED"/>
    <property type="match status" value="1"/>
</dbReference>
<gene>
    <name evidence="2" type="ORF">GALL_508880</name>
</gene>
<accession>A0A1J5PVC4</accession>
<dbReference type="InterPro" id="IPR005656">
    <property type="entry name" value="MmgE_PrpD"/>
</dbReference>
<dbReference type="PANTHER" id="PTHR16943:SF8">
    <property type="entry name" value="2-METHYLCITRATE DEHYDRATASE"/>
    <property type="match status" value="1"/>
</dbReference>
<dbReference type="AlphaFoldDB" id="A0A1J5PVC4"/>
<evidence type="ECO:0000259" key="1">
    <source>
        <dbReference type="Pfam" id="PF19305"/>
    </source>
</evidence>
<evidence type="ECO:0000313" key="2">
    <source>
        <dbReference type="EMBL" id="OIQ67533.1"/>
    </source>
</evidence>
<name>A0A1J5PVC4_9ZZZZ</name>
<reference evidence="2" key="1">
    <citation type="submission" date="2016-10" db="EMBL/GenBank/DDBJ databases">
        <title>Sequence of Gallionella enrichment culture.</title>
        <authorList>
            <person name="Poehlein A."/>
            <person name="Muehling M."/>
            <person name="Daniel R."/>
        </authorList>
    </citation>
    <scope>NUCLEOTIDE SEQUENCE</scope>
</reference>
<organism evidence="2">
    <name type="scientific">mine drainage metagenome</name>
    <dbReference type="NCBI Taxonomy" id="410659"/>
    <lineage>
        <taxon>unclassified sequences</taxon>
        <taxon>metagenomes</taxon>
        <taxon>ecological metagenomes</taxon>
    </lineage>
</organism>
<dbReference type="SUPFAM" id="SSF103378">
    <property type="entry name" value="2-methylcitrate dehydratase PrpD"/>
    <property type="match status" value="1"/>
</dbReference>
<dbReference type="InterPro" id="IPR045337">
    <property type="entry name" value="MmgE_PrpD_C"/>
</dbReference>
<dbReference type="InterPro" id="IPR042188">
    <property type="entry name" value="MmgE/PrpD_sf_2"/>
</dbReference>
<dbReference type="Gene3D" id="3.30.1330.120">
    <property type="entry name" value="2-methylcitrate dehydratase PrpD"/>
    <property type="match status" value="1"/>
</dbReference>
<dbReference type="Pfam" id="PF19305">
    <property type="entry name" value="MmgE_PrpD_C"/>
    <property type="match status" value="1"/>
</dbReference>
<proteinExistence type="predicted"/>
<feature type="domain" description="MmgE/PrpD C-terminal" evidence="1">
    <location>
        <begin position="22"/>
        <end position="167"/>
    </location>
</feature>